<name>A0A224XM76_9HEMI</name>
<accession>A0A224XM76</accession>
<keyword evidence="9 10" id="KW-0472">Membrane</keyword>
<reference evidence="11" key="1">
    <citation type="journal article" date="2018" name="PLoS Negl. Trop. Dis.">
        <title>An insight into the salivary gland and fat body transcriptome of Panstrongylus lignarius (Hemiptera: Heteroptera), the main vector of Chagas disease in Peru.</title>
        <authorList>
            <person name="Nevoa J.C."/>
            <person name="Mendes M.T."/>
            <person name="da Silva M.V."/>
            <person name="Soares S.C."/>
            <person name="Oliveira C.J.F."/>
            <person name="Ribeiro J.M.C."/>
        </authorList>
    </citation>
    <scope>NUCLEOTIDE SEQUENCE</scope>
</reference>
<comment type="subcellular location">
    <subcellularLocation>
        <location evidence="1 10">Endoplasmic reticulum membrane</location>
        <topology evidence="1 10">Multi-pass membrane protein</topology>
    </subcellularLocation>
</comment>
<keyword evidence="5 10" id="KW-0808">Transferase</keyword>
<dbReference type="AlphaFoldDB" id="A0A224XM76"/>
<dbReference type="PANTHER" id="PTHR12413:SF2">
    <property type="entry name" value="DOLICHYL PYROPHOSPHATE GLC1MAN9GLCNAC2 ALPHA-1,3-GLUCOSYLTRANSFERASE-RELATED"/>
    <property type="match status" value="1"/>
</dbReference>
<dbReference type="UniPathway" id="UPA00378"/>
<protein>
    <recommendedName>
        <fullName evidence="10">Alpha-1,3-glucosyltransferase</fullName>
        <ecNumber evidence="10">2.4.1.-</ecNumber>
    </recommendedName>
</protein>
<evidence type="ECO:0000256" key="8">
    <source>
        <dbReference type="ARBA" id="ARBA00022989"/>
    </source>
</evidence>
<comment type="similarity">
    <text evidence="3 10">Belongs to the ALG6/ALG8 glucosyltransferase family.</text>
</comment>
<evidence type="ECO:0000256" key="3">
    <source>
        <dbReference type="ARBA" id="ARBA00008715"/>
    </source>
</evidence>
<evidence type="ECO:0000256" key="7">
    <source>
        <dbReference type="ARBA" id="ARBA00022824"/>
    </source>
</evidence>
<keyword evidence="8 10" id="KW-1133">Transmembrane helix</keyword>
<keyword evidence="6 10" id="KW-0812">Transmembrane</keyword>
<feature type="transmembrane region" description="Helical" evidence="10">
    <location>
        <begin position="203"/>
        <end position="219"/>
    </location>
</feature>
<dbReference type="GO" id="GO:0005789">
    <property type="term" value="C:endoplasmic reticulum membrane"/>
    <property type="evidence" value="ECO:0007669"/>
    <property type="project" value="UniProtKB-SubCell"/>
</dbReference>
<comment type="pathway">
    <text evidence="2 10">Protein modification; protein glycosylation.</text>
</comment>
<sequence>MGLLLVDHIHFQYNGLLLGILLVSVSHILNGRHCWAAFWFIFLIHMKHIFIYMAPVFFIYLLRNHCMVNEGKRLKWEWRNAVILATIVLAVTAISCGPYVLVGQTFQLLSRLFPFRRGLTHAYWAPNIWAIYNFCDKLLCLIAHKLGFQVKSTAGHLTGGLVKDAVHSVLPTITPRITLILTVLTIIPCLIKLWRSAGNPLHFVRALVLCTSSAFLFGWHVHEKAILMVIIPQSLLAVIWRKEAETFAFLSTVAHYSLLPLLFTPKEILLKYLLFILQTWYTLNHLRDLFHAELLCRRESLYLCGLIAISMYEVFGVYVLPFLKDYPFLPLMITSVYSALGITYVYLKYYFAFVFSSTTNKRVTF</sequence>
<feature type="transmembrane region" description="Helical" evidence="10">
    <location>
        <begin position="82"/>
        <end position="102"/>
    </location>
</feature>
<feature type="transmembrane region" description="Helical" evidence="10">
    <location>
        <begin position="173"/>
        <end position="191"/>
    </location>
</feature>
<keyword evidence="4 10" id="KW-0328">Glycosyltransferase</keyword>
<evidence type="ECO:0000256" key="10">
    <source>
        <dbReference type="RuleBase" id="RU363110"/>
    </source>
</evidence>
<evidence type="ECO:0000313" key="11">
    <source>
        <dbReference type="EMBL" id="JAW10928.1"/>
    </source>
</evidence>
<dbReference type="GO" id="GO:0006487">
    <property type="term" value="P:protein N-linked glycosylation"/>
    <property type="evidence" value="ECO:0007669"/>
    <property type="project" value="TreeGrafter"/>
</dbReference>
<feature type="transmembrane region" description="Helical" evidence="10">
    <location>
        <begin position="269"/>
        <end position="289"/>
    </location>
</feature>
<evidence type="ECO:0000256" key="6">
    <source>
        <dbReference type="ARBA" id="ARBA00022692"/>
    </source>
</evidence>
<organism evidence="11">
    <name type="scientific">Panstrongylus lignarius</name>
    <dbReference type="NCBI Taxonomy" id="156445"/>
    <lineage>
        <taxon>Eukaryota</taxon>
        <taxon>Metazoa</taxon>
        <taxon>Ecdysozoa</taxon>
        <taxon>Arthropoda</taxon>
        <taxon>Hexapoda</taxon>
        <taxon>Insecta</taxon>
        <taxon>Pterygota</taxon>
        <taxon>Neoptera</taxon>
        <taxon>Paraneoptera</taxon>
        <taxon>Hemiptera</taxon>
        <taxon>Heteroptera</taxon>
        <taxon>Panheteroptera</taxon>
        <taxon>Cimicomorpha</taxon>
        <taxon>Reduviidae</taxon>
        <taxon>Triatominae</taxon>
        <taxon>Panstrongylus</taxon>
    </lineage>
</organism>
<feature type="transmembrane region" description="Helical" evidence="10">
    <location>
        <begin position="301"/>
        <end position="320"/>
    </location>
</feature>
<evidence type="ECO:0000256" key="5">
    <source>
        <dbReference type="ARBA" id="ARBA00022679"/>
    </source>
</evidence>
<feature type="transmembrane region" description="Helical" evidence="10">
    <location>
        <begin position="326"/>
        <end position="347"/>
    </location>
</feature>
<feature type="transmembrane region" description="Helical" evidence="10">
    <location>
        <begin position="12"/>
        <end position="29"/>
    </location>
</feature>
<evidence type="ECO:0000256" key="4">
    <source>
        <dbReference type="ARBA" id="ARBA00022676"/>
    </source>
</evidence>
<dbReference type="GO" id="GO:0042283">
    <property type="term" value="F:dolichyl pyrophosphate Glc1Man9GlcNAc2 alpha-1,3-glucosyltransferase activity"/>
    <property type="evidence" value="ECO:0007669"/>
    <property type="project" value="TreeGrafter"/>
</dbReference>
<dbReference type="EMBL" id="GFTR01005498">
    <property type="protein sequence ID" value="JAW10928.1"/>
    <property type="molecule type" value="Transcribed_RNA"/>
</dbReference>
<evidence type="ECO:0000256" key="2">
    <source>
        <dbReference type="ARBA" id="ARBA00004922"/>
    </source>
</evidence>
<proteinExistence type="inferred from homology"/>
<dbReference type="Pfam" id="PF03155">
    <property type="entry name" value="Alg6_Alg8"/>
    <property type="match status" value="1"/>
</dbReference>
<feature type="transmembrane region" description="Helical" evidence="10">
    <location>
        <begin position="35"/>
        <end position="62"/>
    </location>
</feature>
<dbReference type="EC" id="2.4.1.-" evidence="10"/>
<dbReference type="InterPro" id="IPR004856">
    <property type="entry name" value="Glyco_trans_ALG6/ALG8"/>
</dbReference>
<keyword evidence="7 10" id="KW-0256">Endoplasmic reticulum</keyword>
<dbReference type="PANTHER" id="PTHR12413">
    <property type="entry name" value="DOLICHYL GLYCOSYLTRANSFERASE"/>
    <property type="match status" value="1"/>
</dbReference>
<evidence type="ECO:0000256" key="9">
    <source>
        <dbReference type="ARBA" id="ARBA00023136"/>
    </source>
</evidence>
<evidence type="ECO:0000256" key="1">
    <source>
        <dbReference type="ARBA" id="ARBA00004477"/>
    </source>
</evidence>